<dbReference type="EMBL" id="HBUF01296426">
    <property type="protein sequence ID" value="CAG6690206.1"/>
    <property type="molecule type" value="Transcribed_RNA"/>
</dbReference>
<feature type="transmembrane region" description="Helical" evidence="1">
    <location>
        <begin position="20"/>
        <end position="37"/>
    </location>
</feature>
<dbReference type="AlphaFoldDB" id="A0A8D8TKJ4"/>
<protein>
    <submittedName>
        <fullName evidence="2">Uncharacterized protein</fullName>
    </submittedName>
</protein>
<keyword evidence="1" id="KW-0472">Membrane</keyword>
<evidence type="ECO:0000256" key="1">
    <source>
        <dbReference type="SAM" id="Phobius"/>
    </source>
</evidence>
<accession>A0A8D8TKJ4</accession>
<organism evidence="2">
    <name type="scientific">Cacopsylla melanoneura</name>
    <dbReference type="NCBI Taxonomy" id="428564"/>
    <lineage>
        <taxon>Eukaryota</taxon>
        <taxon>Metazoa</taxon>
        <taxon>Ecdysozoa</taxon>
        <taxon>Arthropoda</taxon>
        <taxon>Hexapoda</taxon>
        <taxon>Insecta</taxon>
        <taxon>Pterygota</taxon>
        <taxon>Neoptera</taxon>
        <taxon>Paraneoptera</taxon>
        <taxon>Hemiptera</taxon>
        <taxon>Sternorrhyncha</taxon>
        <taxon>Psylloidea</taxon>
        <taxon>Psyllidae</taxon>
        <taxon>Psyllinae</taxon>
        <taxon>Cacopsylla</taxon>
    </lineage>
</organism>
<keyword evidence="1" id="KW-1133">Transmembrane helix</keyword>
<keyword evidence="1" id="KW-0812">Transmembrane</keyword>
<evidence type="ECO:0000313" key="2">
    <source>
        <dbReference type="EMBL" id="CAG6690205.1"/>
    </source>
</evidence>
<name>A0A8D8TKJ4_9HEMI</name>
<reference evidence="2" key="1">
    <citation type="submission" date="2021-05" db="EMBL/GenBank/DDBJ databases">
        <authorList>
            <person name="Alioto T."/>
            <person name="Alioto T."/>
            <person name="Gomez Garrido J."/>
        </authorList>
    </citation>
    <scope>NUCLEOTIDE SEQUENCE</scope>
</reference>
<feature type="transmembrane region" description="Helical" evidence="1">
    <location>
        <begin position="49"/>
        <end position="66"/>
    </location>
</feature>
<sequence length="108" mass="12883">MLTSILLFTVNTMGLVNTGYYTNNLFFLHITFVLRVARLGVFQVLGGKNFQTYFWVFPPFFFFYLYQDKSSRENTSENLVFGNKREYLARKMFVGKLMGRFFRLNRLI</sequence>
<proteinExistence type="predicted"/>
<dbReference type="EMBL" id="HBUF01296425">
    <property type="protein sequence ID" value="CAG6690205.1"/>
    <property type="molecule type" value="Transcribed_RNA"/>
</dbReference>